<evidence type="ECO:0000313" key="3">
    <source>
        <dbReference type="Proteomes" id="UP000290572"/>
    </source>
</evidence>
<sequence length="115" mass="12298">MRPKGAAALLLQEGEPRPLPSTQRNFRRQTEGSHCNRRELRLCCTGKESPPCDDVSGVGPSLRPKGVVALLHREGEPLLPLSMQRNSNDGRRAHTATEGSHGSAAPGGEAPLNAE</sequence>
<comment type="caution">
    <text evidence="2">The sequence shown here is derived from an EMBL/GenBank/DDBJ whole genome shotgun (WGS) entry which is preliminary data.</text>
</comment>
<protein>
    <submittedName>
        <fullName evidence="2">Uncharacterized protein</fullName>
    </submittedName>
</protein>
<evidence type="ECO:0000256" key="1">
    <source>
        <dbReference type="SAM" id="MobiDB-lite"/>
    </source>
</evidence>
<accession>A0A498M0V3</accession>
<dbReference type="AlphaFoldDB" id="A0A498M0V3"/>
<evidence type="ECO:0000313" key="2">
    <source>
        <dbReference type="EMBL" id="RXN14160.1"/>
    </source>
</evidence>
<dbReference type="EMBL" id="QBIY01012918">
    <property type="protein sequence ID" value="RXN14160.1"/>
    <property type="molecule type" value="Genomic_DNA"/>
</dbReference>
<feature type="region of interest" description="Disordered" evidence="1">
    <location>
        <begin position="1"/>
        <end position="32"/>
    </location>
</feature>
<feature type="region of interest" description="Disordered" evidence="1">
    <location>
        <begin position="78"/>
        <end position="115"/>
    </location>
</feature>
<gene>
    <name evidence="2" type="ORF">ROHU_009161</name>
</gene>
<reference evidence="2 3" key="1">
    <citation type="submission" date="2018-03" db="EMBL/GenBank/DDBJ databases">
        <title>Draft genome sequence of Rohu Carp (Labeo rohita).</title>
        <authorList>
            <person name="Das P."/>
            <person name="Kushwaha B."/>
            <person name="Joshi C.G."/>
            <person name="Kumar D."/>
            <person name="Nagpure N.S."/>
            <person name="Sahoo L."/>
            <person name="Das S.P."/>
            <person name="Bit A."/>
            <person name="Patnaik S."/>
            <person name="Meher P.K."/>
            <person name="Jayasankar P."/>
            <person name="Koringa P.G."/>
            <person name="Patel N.V."/>
            <person name="Hinsu A.T."/>
            <person name="Kumar R."/>
            <person name="Pandey M."/>
            <person name="Agarwal S."/>
            <person name="Srivastava S."/>
            <person name="Singh M."/>
            <person name="Iquebal M.A."/>
            <person name="Jaiswal S."/>
            <person name="Angadi U.B."/>
            <person name="Kumar N."/>
            <person name="Raza M."/>
            <person name="Shah T.M."/>
            <person name="Rai A."/>
            <person name="Jena J.K."/>
        </authorList>
    </citation>
    <scope>NUCLEOTIDE SEQUENCE [LARGE SCALE GENOMIC DNA]</scope>
    <source>
        <strain evidence="2">DASCIFA01</strain>
        <tissue evidence="2">Testis</tissue>
    </source>
</reference>
<name>A0A498M0V3_LABRO</name>
<keyword evidence="3" id="KW-1185">Reference proteome</keyword>
<proteinExistence type="predicted"/>
<dbReference type="Proteomes" id="UP000290572">
    <property type="component" value="Unassembled WGS sequence"/>
</dbReference>
<organism evidence="2 3">
    <name type="scientific">Labeo rohita</name>
    <name type="common">Indian major carp</name>
    <name type="synonym">Cyprinus rohita</name>
    <dbReference type="NCBI Taxonomy" id="84645"/>
    <lineage>
        <taxon>Eukaryota</taxon>
        <taxon>Metazoa</taxon>
        <taxon>Chordata</taxon>
        <taxon>Craniata</taxon>
        <taxon>Vertebrata</taxon>
        <taxon>Euteleostomi</taxon>
        <taxon>Actinopterygii</taxon>
        <taxon>Neopterygii</taxon>
        <taxon>Teleostei</taxon>
        <taxon>Ostariophysi</taxon>
        <taxon>Cypriniformes</taxon>
        <taxon>Cyprinidae</taxon>
        <taxon>Labeoninae</taxon>
        <taxon>Labeonini</taxon>
        <taxon>Labeo</taxon>
    </lineage>
</organism>